<keyword evidence="3" id="KW-0560">Oxidoreductase</keyword>
<dbReference type="Pfam" id="PF13561">
    <property type="entry name" value="adh_short_C2"/>
    <property type="match status" value="1"/>
</dbReference>
<accession>A0ABT1CQK6</accession>
<gene>
    <name evidence="4" type="ORF">GTW23_08470</name>
</gene>
<sequence length="277" mass="28398">MSDASDSYLGDLFGVKGKTALVTGGATGIGRMIATGLVQAGARVMIASRKGEDCVRVADEINALGAAGSAEGFAGDVGTAEGVADLVEAVKARTDRLHILVNNAGVSWGAAYEEFPHAAWAKVMSVNVAGLFTLTRDLTPLLVAAASDADPARIINLGSVMGTQPAADGAYSYSASKAAVHHLTRILAEELAGRRITVNAFAPGPFQSRMTAFATAKEEQVERVSAGVPLGRIGGPDDVAGATLYLCSRAGAYITGAILPIDGGLSVQHDIRLFKDA</sequence>
<dbReference type="InterPro" id="IPR002347">
    <property type="entry name" value="SDR_fam"/>
</dbReference>
<dbReference type="PRINTS" id="PR00081">
    <property type="entry name" value="GDHRDH"/>
</dbReference>
<proteinExistence type="inferred from homology"/>
<dbReference type="InterPro" id="IPR052178">
    <property type="entry name" value="Sec_Metab_Biosynth_SDR"/>
</dbReference>
<evidence type="ECO:0000256" key="1">
    <source>
        <dbReference type="ARBA" id="ARBA00006484"/>
    </source>
</evidence>
<dbReference type="Proteomes" id="UP001320715">
    <property type="component" value="Unassembled WGS sequence"/>
</dbReference>
<dbReference type="RefSeq" id="WP_252915386.1">
    <property type="nucleotide sequence ID" value="NZ_JAAAML010000001.1"/>
</dbReference>
<dbReference type="Gene3D" id="3.40.50.720">
    <property type="entry name" value="NAD(P)-binding Rossmann-like Domain"/>
    <property type="match status" value="1"/>
</dbReference>
<comment type="caution">
    <text evidence="4">The sequence shown here is derived from an EMBL/GenBank/DDBJ whole genome shotgun (WGS) entry which is preliminary data.</text>
</comment>
<dbReference type="PRINTS" id="PR00080">
    <property type="entry name" value="SDRFAMILY"/>
</dbReference>
<dbReference type="PANTHER" id="PTHR43618">
    <property type="entry name" value="7-ALPHA-HYDROXYSTEROID DEHYDROGENASE"/>
    <property type="match status" value="1"/>
</dbReference>
<dbReference type="InterPro" id="IPR036291">
    <property type="entry name" value="NAD(P)-bd_dom_sf"/>
</dbReference>
<evidence type="ECO:0000313" key="4">
    <source>
        <dbReference type="EMBL" id="MCO6408203.1"/>
    </source>
</evidence>
<organism evidence="4 5">
    <name type="scientific">Hoeflea alexandrii</name>
    <dbReference type="NCBI Taxonomy" id="288436"/>
    <lineage>
        <taxon>Bacteria</taxon>
        <taxon>Pseudomonadati</taxon>
        <taxon>Pseudomonadota</taxon>
        <taxon>Alphaproteobacteria</taxon>
        <taxon>Hyphomicrobiales</taxon>
        <taxon>Rhizobiaceae</taxon>
        <taxon>Hoeflea</taxon>
    </lineage>
</organism>
<keyword evidence="5" id="KW-1185">Reference proteome</keyword>
<dbReference type="InterPro" id="IPR020904">
    <property type="entry name" value="Sc_DH/Rdtase_CS"/>
</dbReference>
<evidence type="ECO:0000256" key="2">
    <source>
        <dbReference type="ARBA" id="ARBA00022857"/>
    </source>
</evidence>
<evidence type="ECO:0000256" key="3">
    <source>
        <dbReference type="ARBA" id="ARBA00023002"/>
    </source>
</evidence>
<name>A0ABT1CQK6_9HYPH</name>
<dbReference type="PANTHER" id="PTHR43618:SF8">
    <property type="entry name" value="7ALPHA-HYDROXYSTEROID DEHYDROGENASE"/>
    <property type="match status" value="1"/>
</dbReference>
<dbReference type="SUPFAM" id="SSF51735">
    <property type="entry name" value="NAD(P)-binding Rossmann-fold domains"/>
    <property type="match status" value="1"/>
</dbReference>
<reference evidence="4 5" key="1">
    <citation type="submission" date="2020-01" db="EMBL/GenBank/DDBJ databases">
        <title>Genomes of bacteria type strains.</title>
        <authorList>
            <person name="Chen J."/>
            <person name="Zhu S."/>
            <person name="Yang J."/>
        </authorList>
    </citation>
    <scope>NUCLEOTIDE SEQUENCE [LARGE SCALE GENOMIC DNA]</scope>
    <source>
        <strain evidence="4 5">DSM 16655</strain>
    </source>
</reference>
<comment type="similarity">
    <text evidence="1">Belongs to the short-chain dehydrogenases/reductases (SDR) family.</text>
</comment>
<keyword evidence="2" id="KW-0521">NADP</keyword>
<evidence type="ECO:0000313" key="5">
    <source>
        <dbReference type="Proteomes" id="UP001320715"/>
    </source>
</evidence>
<protein>
    <submittedName>
        <fullName evidence="4">SDR family oxidoreductase</fullName>
    </submittedName>
</protein>
<dbReference type="PROSITE" id="PS00061">
    <property type="entry name" value="ADH_SHORT"/>
    <property type="match status" value="1"/>
</dbReference>
<dbReference type="EMBL" id="JAAAML010000001">
    <property type="protein sequence ID" value="MCO6408203.1"/>
    <property type="molecule type" value="Genomic_DNA"/>
</dbReference>